<comment type="caution">
    <text evidence="1">The sequence shown here is derived from an EMBL/GenBank/DDBJ whole genome shotgun (WGS) entry which is preliminary data.</text>
</comment>
<organism evidence="1 2">
    <name type="scientific">Dryococelus australis</name>
    <dbReference type="NCBI Taxonomy" id="614101"/>
    <lineage>
        <taxon>Eukaryota</taxon>
        <taxon>Metazoa</taxon>
        <taxon>Ecdysozoa</taxon>
        <taxon>Arthropoda</taxon>
        <taxon>Hexapoda</taxon>
        <taxon>Insecta</taxon>
        <taxon>Pterygota</taxon>
        <taxon>Neoptera</taxon>
        <taxon>Polyneoptera</taxon>
        <taxon>Phasmatodea</taxon>
        <taxon>Verophasmatodea</taxon>
        <taxon>Anareolatae</taxon>
        <taxon>Phasmatidae</taxon>
        <taxon>Eurycanthinae</taxon>
        <taxon>Dryococelus</taxon>
    </lineage>
</organism>
<dbReference type="Proteomes" id="UP001159363">
    <property type="component" value="Chromosome 6"/>
</dbReference>
<keyword evidence="2" id="KW-1185">Reference proteome</keyword>
<dbReference type="EMBL" id="JARBHB010000007">
    <property type="protein sequence ID" value="KAJ8879772.1"/>
    <property type="molecule type" value="Genomic_DNA"/>
</dbReference>
<evidence type="ECO:0000313" key="2">
    <source>
        <dbReference type="Proteomes" id="UP001159363"/>
    </source>
</evidence>
<gene>
    <name evidence="1" type="ORF">PR048_020380</name>
</gene>
<evidence type="ECO:0000313" key="1">
    <source>
        <dbReference type="EMBL" id="KAJ8879772.1"/>
    </source>
</evidence>
<accession>A0ABQ9H670</accession>
<name>A0ABQ9H670_9NEOP</name>
<proteinExistence type="predicted"/>
<sequence>MKHMAVTVEHVPFMLNDIQPAGTTYSADCSSVLRSRTTCTHELEERLLQQVPEHPGTSVRQIAAAEDTRRPLVWPVIHKQLLCPYHVQLVQVLRPGIQPISLEMCGDDPLFISNNTYCLPISHALGKMEL</sequence>
<protein>
    <submittedName>
        <fullName evidence="1">Uncharacterized protein</fullName>
    </submittedName>
</protein>
<reference evidence="1 2" key="1">
    <citation type="submission" date="2023-02" db="EMBL/GenBank/DDBJ databases">
        <title>LHISI_Scaffold_Assembly.</title>
        <authorList>
            <person name="Stuart O.P."/>
            <person name="Cleave R."/>
            <person name="Magrath M.J.L."/>
            <person name="Mikheyev A.S."/>
        </authorList>
    </citation>
    <scope>NUCLEOTIDE SEQUENCE [LARGE SCALE GENOMIC DNA]</scope>
    <source>
        <strain evidence="1">Daus_M_001</strain>
        <tissue evidence="1">Leg muscle</tissue>
    </source>
</reference>